<dbReference type="RefSeq" id="WP_221862333.1">
    <property type="nucleotide sequence ID" value="NZ_JAIKTU010000018.1"/>
</dbReference>
<sequence>MKKTKAYSLEEDVIRTIEEYKNKYNLSSASSALERIILVELPKKTNFEEIKGMIKDLKNHSFINYSDEITVETENIDDIENIEKKLQIKNSSLEDSFKSSIASMPE</sequence>
<keyword evidence="2" id="KW-1185">Reference proteome</keyword>
<proteinExistence type="predicted"/>
<accession>A0ABS7L291</accession>
<comment type="caution">
    <text evidence="1">The sequence shown here is derived from an EMBL/GenBank/DDBJ whole genome shotgun (WGS) entry which is preliminary data.</text>
</comment>
<evidence type="ECO:0000313" key="1">
    <source>
        <dbReference type="EMBL" id="MBY0757198.1"/>
    </source>
</evidence>
<organism evidence="1 2">
    <name type="scientific">Clostridium sardiniense</name>
    <name type="common">Clostridium absonum</name>
    <dbReference type="NCBI Taxonomy" id="29369"/>
    <lineage>
        <taxon>Bacteria</taxon>
        <taxon>Bacillati</taxon>
        <taxon>Bacillota</taxon>
        <taxon>Clostridia</taxon>
        <taxon>Eubacteriales</taxon>
        <taxon>Clostridiaceae</taxon>
        <taxon>Clostridium</taxon>
    </lineage>
</organism>
<gene>
    <name evidence="1" type="ORF">K5V21_17340</name>
</gene>
<name>A0ABS7L291_CLOSR</name>
<dbReference type="Proteomes" id="UP001299068">
    <property type="component" value="Unassembled WGS sequence"/>
</dbReference>
<reference evidence="1 2" key="1">
    <citation type="journal article" date="2021" name="Cell Host Microbe">
        <title>in vivo commensal control of Clostridioides difficile virulence.</title>
        <authorList>
            <person name="Girinathan B.P."/>
            <person name="Dibenedetto N."/>
            <person name="Worley J.N."/>
            <person name="Peltier J."/>
            <person name="Arrieta-Ortiz M.L."/>
            <person name="Rupa Christinal Immanuel S."/>
            <person name="Lavin R."/>
            <person name="Delaney M.L."/>
            <person name="Cummins C."/>
            <person name="Hoffmann M."/>
            <person name="Luo Y."/>
            <person name="Gonzalez-Escalona N."/>
            <person name="Allard M."/>
            <person name="Onderdonk A.B."/>
            <person name="Gerber G.K."/>
            <person name="Sonenshein A.L."/>
            <person name="Baliga N."/>
            <person name="Dupuy B."/>
            <person name="Bry L."/>
        </authorList>
    </citation>
    <scope>NUCLEOTIDE SEQUENCE [LARGE SCALE GENOMIC DNA]</scope>
    <source>
        <strain evidence="1 2">DSM 599</strain>
    </source>
</reference>
<protein>
    <submittedName>
        <fullName evidence="1">Uncharacterized protein</fullName>
    </submittedName>
</protein>
<dbReference type="EMBL" id="JAIKTU010000018">
    <property type="protein sequence ID" value="MBY0757198.1"/>
    <property type="molecule type" value="Genomic_DNA"/>
</dbReference>
<evidence type="ECO:0000313" key="2">
    <source>
        <dbReference type="Proteomes" id="UP001299068"/>
    </source>
</evidence>